<feature type="region of interest" description="Disordered" evidence="1">
    <location>
        <begin position="25"/>
        <end position="75"/>
    </location>
</feature>
<evidence type="ECO:0000256" key="1">
    <source>
        <dbReference type="SAM" id="MobiDB-lite"/>
    </source>
</evidence>
<dbReference type="EMBL" id="JAWJWE010000004">
    <property type="protein sequence ID" value="KAK6636106.1"/>
    <property type="molecule type" value="Genomic_DNA"/>
</dbReference>
<dbReference type="AlphaFoldDB" id="A0AAN8PUU2"/>
<evidence type="ECO:0000313" key="3">
    <source>
        <dbReference type="Proteomes" id="UP001372834"/>
    </source>
</evidence>
<protein>
    <submittedName>
        <fullName evidence="2">Uncharacterized protein</fullName>
    </submittedName>
</protein>
<sequence length="75" mass="8613">MQRKKIESKGISLLEVTRLLRRKTSKRQVANGQRRGVAAEKVWGKMKTTFPGNKRTRERAASCVRKTEDERSILG</sequence>
<reference evidence="2 3" key="1">
    <citation type="submission" date="2023-10" db="EMBL/GenBank/DDBJ databases">
        <title>Genomes of two closely related lineages of the louse Polyplax serrata with different host specificities.</title>
        <authorList>
            <person name="Martinu J."/>
            <person name="Tarabai H."/>
            <person name="Stefka J."/>
            <person name="Hypsa V."/>
        </authorList>
    </citation>
    <scope>NUCLEOTIDE SEQUENCE [LARGE SCALE GENOMIC DNA]</scope>
    <source>
        <strain evidence="2">HR10_N</strain>
    </source>
</reference>
<accession>A0AAN8PUU2</accession>
<name>A0AAN8PUU2_POLSC</name>
<dbReference type="Proteomes" id="UP001372834">
    <property type="component" value="Unassembled WGS sequence"/>
</dbReference>
<comment type="caution">
    <text evidence="2">The sequence shown here is derived from an EMBL/GenBank/DDBJ whole genome shotgun (WGS) entry which is preliminary data.</text>
</comment>
<feature type="compositionally biased region" description="Basic and acidic residues" evidence="1">
    <location>
        <begin position="65"/>
        <end position="75"/>
    </location>
</feature>
<proteinExistence type="predicted"/>
<organism evidence="2 3">
    <name type="scientific">Polyplax serrata</name>
    <name type="common">Common mouse louse</name>
    <dbReference type="NCBI Taxonomy" id="468196"/>
    <lineage>
        <taxon>Eukaryota</taxon>
        <taxon>Metazoa</taxon>
        <taxon>Ecdysozoa</taxon>
        <taxon>Arthropoda</taxon>
        <taxon>Hexapoda</taxon>
        <taxon>Insecta</taxon>
        <taxon>Pterygota</taxon>
        <taxon>Neoptera</taxon>
        <taxon>Paraneoptera</taxon>
        <taxon>Psocodea</taxon>
        <taxon>Troctomorpha</taxon>
        <taxon>Phthiraptera</taxon>
        <taxon>Anoplura</taxon>
        <taxon>Polyplacidae</taxon>
        <taxon>Polyplax</taxon>
    </lineage>
</organism>
<evidence type="ECO:0000313" key="2">
    <source>
        <dbReference type="EMBL" id="KAK6636106.1"/>
    </source>
</evidence>
<gene>
    <name evidence="2" type="ORF">RUM43_009758</name>
</gene>